<feature type="transmembrane region" description="Helical" evidence="6">
    <location>
        <begin position="261"/>
        <end position="285"/>
    </location>
</feature>
<evidence type="ECO:0000256" key="2">
    <source>
        <dbReference type="ARBA" id="ARBA00022475"/>
    </source>
</evidence>
<name>A0A098R1P9_9SPIO</name>
<dbReference type="Pfam" id="PF03631">
    <property type="entry name" value="Virul_fac_BrkB"/>
    <property type="match status" value="1"/>
</dbReference>
<comment type="caution">
    <text evidence="7">The sequence shown here is derived from an EMBL/GenBank/DDBJ whole genome shotgun (WGS) entry which is preliminary data.</text>
</comment>
<sequence length="338" mass="37418">MAFREERKEIPDKGSKRVQRLLMDRKPKVHRRRTGFRRLAKARELTSTMRLLRFFRIYDANNGPILAKGIAFSLLFGSIPLLFILVSLRSVLLVPEVMTLIENQLLGFLPPDIKQQVIDRVLGEAPSLSSLDFVTIGAFLYAVNTLFTDLGTGMATMLGSSMQQTLVYRVVAIPLMAVFLLLFYAGAVLTPLLDVASSLVVLPGWVSGLLSRLAAWMLYTVIIAGMYYLFSGRILRFIPTLVIAGLAAGASQAFAVLGSRIILGLGARLLILGAVASVLVVLFYMRILSDILLISSVLVRIYAVPQGIAETESKGEPWWHPKAFWRYLTAGLRKTSQD</sequence>
<keyword evidence="3 6" id="KW-0812">Transmembrane</keyword>
<dbReference type="OrthoDB" id="977385at2"/>
<feature type="transmembrane region" description="Helical" evidence="6">
    <location>
        <begin position="65"/>
        <end position="88"/>
    </location>
</feature>
<evidence type="ECO:0000256" key="6">
    <source>
        <dbReference type="SAM" id="Phobius"/>
    </source>
</evidence>
<organism evidence="7 8">
    <name type="scientific">Spirochaeta lutea</name>
    <dbReference type="NCBI Taxonomy" id="1480694"/>
    <lineage>
        <taxon>Bacteria</taxon>
        <taxon>Pseudomonadati</taxon>
        <taxon>Spirochaetota</taxon>
        <taxon>Spirochaetia</taxon>
        <taxon>Spirochaetales</taxon>
        <taxon>Spirochaetaceae</taxon>
        <taxon>Spirochaeta</taxon>
    </lineage>
</organism>
<feature type="transmembrane region" description="Helical" evidence="6">
    <location>
        <begin position="209"/>
        <end position="230"/>
    </location>
</feature>
<reference evidence="7 8" key="1">
    <citation type="submission" date="2014-05" db="EMBL/GenBank/DDBJ databases">
        <title>De novo Genome Sequence of Spirocheata sp.</title>
        <authorList>
            <person name="Shivani Y."/>
            <person name="Subhash Y."/>
            <person name="Tushar L."/>
            <person name="Sasikala C."/>
            <person name="Ramana C.V."/>
        </authorList>
    </citation>
    <scope>NUCLEOTIDE SEQUENCE [LARGE SCALE GENOMIC DNA]</scope>
    <source>
        <strain evidence="7 8">JC230</strain>
    </source>
</reference>
<keyword evidence="8" id="KW-1185">Reference proteome</keyword>
<evidence type="ECO:0000256" key="3">
    <source>
        <dbReference type="ARBA" id="ARBA00022692"/>
    </source>
</evidence>
<keyword evidence="4 6" id="KW-1133">Transmembrane helix</keyword>
<keyword evidence="5 6" id="KW-0472">Membrane</keyword>
<evidence type="ECO:0000256" key="1">
    <source>
        <dbReference type="ARBA" id="ARBA00004651"/>
    </source>
</evidence>
<evidence type="ECO:0000313" key="8">
    <source>
        <dbReference type="Proteomes" id="UP000029692"/>
    </source>
</evidence>
<protein>
    <submittedName>
        <fullName evidence="7">Uncharacterized protein</fullName>
    </submittedName>
</protein>
<dbReference type="STRING" id="1480694.DC28_01390"/>
<dbReference type="GO" id="GO:0005886">
    <property type="term" value="C:plasma membrane"/>
    <property type="evidence" value="ECO:0007669"/>
    <property type="project" value="UniProtKB-SubCell"/>
</dbReference>
<comment type="subcellular location">
    <subcellularLocation>
        <location evidence="1">Cell membrane</location>
        <topology evidence="1">Multi-pass membrane protein</topology>
    </subcellularLocation>
</comment>
<feature type="transmembrane region" description="Helical" evidence="6">
    <location>
        <begin position="133"/>
        <end position="154"/>
    </location>
</feature>
<accession>A0A098R1P9</accession>
<evidence type="ECO:0000313" key="7">
    <source>
        <dbReference type="EMBL" id="KGE73884.1"/>
    </source>
</evidence>
<evidence type="ECO:0000256" key="5">
    <source>
        <dbReference type="ARBA" id="ARBA00023136"/>
    </source>
</evidence>
<dbReference type="InterPro" id="IPR017039">
    <property type="entry name" value="Virul_fac_BrkB"/>
</dbReference>
<proteinExistence type="predicted"/>
<dbReference type="Proteomes" id="UP000029692">
    <property type="component" value="Unassembled WGS sequence"/>
</dbReference>
<feature type="transmembrane region" description="Helical" evidence="6">
    <location>
        <begin position="166"/>
        <end position="189"/>
    </location>
</feature>
<keyword evidence="2" id="KW-1003">Cell membrane</keyword>
<dbReference type="eggNOG" id="ENOG502ZU8Q">
    <property type="taxonomic scope" value="Bacteria"/>
</dbReference>
<dbReference type="RefSeq" id="WP_037544938.1">
    <property type="nucleotide sequence ID" value="NZ_JNUP01000003.1"/>
</dbReference>
<evidence type="ECO:0000256" key="4">
    <source>
        <dbReference type="ARBA" id="ARBA00022989"/>
    </source>
</evidence>
<feature type="transmembrane region" description="Helical" evidence="6">
    <location>
        <begin position="237"/>
        <end position="255"/>
    </location>
</feature>
<dbReference type="AlphaFoldDB" id="A0A098R1P9"/>
<dbReference type="EMBL" id="JNUP01000003">
    <property type="protein sequence ID" value="KGE73884.1"/>
    <property type="molecule type" value="Genomic_DNA"/>
</dbReference>
<gene>
    <name evidence="7" type="ORF">DC28_01390</name>
</gene>